<accession>A0A7D4JNK0</accession>
<sequence>MKHIKAMMFAIVMLMATPVFFTSCQEDAPEINYTMNVSVTNDFTKVVQAINEGFLKNEQAVDSLTKVIDKMNTSQEQKLKALYDILTSMNSTLEAKLAAVESAIKAQTLSLEAKMELLEKALKAQTLSLEAKMELLEKALKAQTLSFEKKMELLEKAIKALPDYSEKLEAIEAAIAALPNYGDQLTAIEAAIAAMPNYDAKFKAIVDALNLMKKEVEKVGTAQSNVSTELANTTSAINNLISAVNSGNTDAAKALAGIVKKLDELKEKIGTSGSGGSGGSGGSDSPDEKDIATFGSIVESIDKMNSKSFELHSGTFYFRTDEGRYGVAQVNGVRNIHVAGEKNRTIFVINFVVYNTNGKVHRRSFMNFDTYIGGAHVEVVRDLDFDNDLLGGLGVDFHLKVKSGSFHDGSFAYQKVNKAVFEPKNKARAVVFLKNPDE</sequence>
<name>A0A7D4JNK0_9BACT</name>
<keyword evidence="2" id="KW-0732">Signal</keyword>
<proteinExistence type="predicted"/>
<dbReference type="RefSeq" id="WP_050759734.1">
    <property type="nucleotide sequence ID" value="NZ_CP054010.1"/>
</dbReference>
<evidence type="ECO:0000256" key="2">
    <source>
        <dbReference type="SAM" id="SignalP"/>
    </source>
</evidence>
<protein>
    <submittedName>
        <fullName evidence="3">Uncharacterized protein</fullName>
    </submittedName>
</protein>
<feature type="coiled-coil region" evidence="1">
    <location>
        <begin position="119"/>
        <end position="174"/>
    </location>
</feature>
<keyword evidence="1" id="KW-0175">Coiled coil</keyword>
<feature type="signal peptide" evidence="2">
    <location>
        <begin position="1"/>
        <end position="21"/>
    </location>
</feature>
<evidence type="ECO:0000256" key="1">
    <source>
        <dbReference type="SAM" id="Coils"/>
    </source>
</evidence>
<dbReference type="Proteomes" id="UP000500843">
    <property type="component" value="Chromosome 1"/>
</dbReference>
<dbReference type="PROSITE" id="PS51257">
    <property type="entry name" value="PROKAR_LIPOPROTEIN"/>
    <property type="match status" value="1"/>
</dbReference>
<dbReference type="AlphaFoldDB" id="A0A7D4JNK0"/>
<feature type="chain" id="PRO_5028994043" evidence="2">
    <location>
        <begin position="22"/>
        <end position="438"/>
    </location>
</feature>
<evidence type="ECO:0000313" key="4">
    <source>
        <dbReference type="Proteomes" id="UP000500843"/>
    </source>
</evidence>
<evidence type="ECO:0000313" key="3">
    <source>
        <dbReference type="EMBL" id="QKH87919.1"/>
    </source>
</evidence>
<organism evidence="3 4">
    <name type="scientific">Prevotella melaninogenica</name>
    <dbReference type="NCBI Taxonomy" id="28132"/>
    <lineage>
        <taxon>Bacteria</taxon>
        <taxon>Pseudomonadati</taxon>
        <taxon>Bacteroidota</taxon>
        <taxon>Bacteroidia</taxon>
        <taxon>Bacteroidales</taxon>
        <taxon>Prevotellaceae</taxon>
        <taxon>Prevotella</taxon>
    </lineage>
</organism>
<dbReference type="EMBL" id="CP054010">
    <property type="protein sequence ID" value="QKH87919.1"/>
    <property type="molecule type" value="Genomic_DNA"/>
</dbReference>
<gene>
    <name evidence="3" type="ORF">FIU21_02715</name>
</gene>
<reference evidence="3 4" key="1">
    <citation type="submission" date="2020-05" db="EMBL/GenBank/DDBJ databases">
        <title>FDA dAtabase for Regulatory Grade micrObial Sequences (FDA-ARGOS): Supporting development and validation of Infectious Disease Dx tests.</title>
        <authorList>
            <person name="Moreno J."/>
            <person name="Tallon L."/>
            <person name="Sadzewicz L."/>
            <person name="Zhao X."/>
            <person name="Vavikolanu K."/>
            <person name="Mehta A."/>
            <person name="Aluvathingal J."/>
            <person name="Nadendla S."/>
            <person name="Myers T."/>
            <person name="Yan Y."/>
            <person name="Sichtig H."/>
        </authorList>
    </citation>
    <scope>NUCLEOTIDE SEQUENCE [LARGE SCALE GENOMIC DNA]</scope>
    <source>
        <strain evidence="3 4">FDAARGOS_760</strain>
    </source>
</reference>